<sequence length="108" mass="12958">MRKGWFHFYGHLRKARRLLDPYWFVVHVYAPCPFHYIALREGEIKFVRVECACQGKKLTCDPMALITMPAPAGVTKEVWFLRAGWEEWETRRVPVQLDEEWQKLYSKN</sequence>
<comment type="caution">
    <text evidence="1">The sequence shown here is derived from an EMBL/GenBank/DDBJ whole genome shotgun (WGS) entry which is preliminary data.</text>
</comment>
<protein>
    <submittedName>
        <fullName evidence="1">Uncharacterized protein</fullName>
    </submittedName>
</protein>
<dbReference type="AlphaFoldDB" id="A0A0F9HUW1"/>
<name>A0A0F9HUW1_9ZZZZ</name>
<gene>
    <name evidence="1" type="ORF">LCGC14_1954200</name>
</gene>
<evidence type="ECO:0000313" key="1">
    <source>
        <dbReference type="EMBL" id="KKL85490.1"/>
    </source>
</evidence>
<proteinExistence type="predicted"/>
<organism evidence="1">
    <name type="scientific">marine sediment metagenome</name>
    <dbReference type="NCBI Taxonomy" id="412755"/>
    <lineage>
        <taxon>unclassified sequences</taxon>
        <taxon>metagenomes</taxon>
        <taxon>ecological metagenomes</taxon>
    </lineage>
</organism>
<accession>A0A0F9HUW1</accession>
<reference evidence="1" key="1">
    <citation type="journal article" date="2015" name="Nature">
        <title>Complex archaea that bridge the gap between prokaryotes and eukaryotes.</title>
        <authorList>
            <person name="Spang A."/>
            <person name="Saw J.H."/>
            <person name="Jorgensen S.L."/>
            <person name="Zaremba-Niedzwiedzka K."/>
            <person name="Martijn J."/>
            <person name="Lind A.E."/>
            <person name="van Eijk R."/>
            <person name="Schleper C."/>
            <person name="Guy L."/>
            <person name="Ettema T.J."/>
        </authorList>
    </citation>
    <scope>NUCLEOTIDE SEQUENCE</scope>
</reference>
<dbReference type="EMBL" id="LAZR01021392">
    <property type="protein sequence ID" value="KKL85490.1"/>
    <property type="molecule type" value="Genomic_DNA"/>
</dbReference>